<feature type="chain" id="PRO_5045043327" evidence="2">
    <location>
        <begin position="28"/>
        <end position="191"/>
    </location>
</feature>
<reference evidence="4" key="1">
    <citation type="journal article" date="2019" name="Int. J. Syst. Evol. Microbiol.">
        <title>The Global Catalogue of Microorganisms (GCM) 10K type strain sequencing project: providing services to taxonomists for standard genome sequencing and annotation.</title>
        <authorList>
            <consortium name="The Broad Institute Genomics Platform"/>
            <consortium name="The Broad Institute Genome Sequencing Center for Infectious Disease"/>
            <person name="Wu L."/>
            <person name="Ma J."/>
        </authorList>
    </citation>
    <scope>NUCLEOTIDE SEQUENCE [LARGE SCALE GENOMIC DNA]</scope>
    <source>
        <strain evidence="4">CCM 7640</strain>
    </source>
</reference>
<sequence length="191" mass="19325">MIRSRKVLPIASAMAVIVIGVVGCASAVSSPPPQSTAAPSTGEPQSASDPAAQAQAQAWLDAAALPSGAVRSQSSPFAFSSYTGWVCEPVEELEAFWTIPNMTVAAAANWLMSNPTGDLVTTAVGPWPDDQDIDGVTVGYTPADGTYQGVVYTLARMDDGVAVRAEVAALTDSAVCATPPGGGTWGAPGQG</sequence>
<name>A0ABQ1RDX9_9MICO</name>
<dbReference type="Proteomes" id="UP000629365">
    <property type="component" value="Unassembled WGS sequence"/>
</dbReference>
<dbReference type="PROSITE" id="PS51257">
    <property type="entry name" value="PROKAR_LIPOPROTEIN"/>
    <property type="match status" value="1"/>
</dbReference>
<proteinExistence type="predicted"/>
<organism evidence="3 4">
    <name type="scientific">Microbacterium murale</name>
    <dbReference type="NCBI Taxonomy" id="1081040"/>
    <lineage>
        <taxon>Bacteria</taxon>
        <taxon>Bacillati</taxon>
        <taxon>Actinomycetota</taxon>
        <taxon>Actinomycetes</taxon>
        <taxon>Micrococcales</taxon>
        <taxon>Microbacteriaceae</taxon>
        <taxon>Microbacterium</taxon>
    </lineage>
</organism>
<evidence type="ECO:0000313" key="3">
    <source>
        <dbReference type="EMBL" id="GGD64770.1"/>
    </source>
</evidence>
<dbReference type="EMBL" id="BMCM01000001">
    <property type="protein sequence ID" value="GGD64770.1"/>
    <property type="molecule type" value="Genomic_DNA"/>
</dbReference>
<evidence type="ECO:0000256" key="1">
    <source>
        <dbReference type="SAM" id="MobiDB-lite"/>
    </source>
</evidence>
<keyword evidence="4" id="KW-1185">Reference proteome</keyword>
<keyword evidence="2" id="KW-0732">Signal</keyword>
<feature type="signal peptide" evidence="2">
    <location>
        <begin position="1"/>
        <end position="27"/>
    </location>
</feature>
<protein>
    <submittedName>
        <fullName evidence="3">Uncharacterized protein</fullName>
    </submittedName>
</protein>
<comment type="caution">
    <text evidence="3">The sequence shown here is derived from an EMBL/GenBank/DDBJ whole genome shotgun (WGS) entry which is preliminary data.</text>
</comment>
<evidence type="ECO:0000256" key="2">
    <source>
        <dbReference type="SAM" id="SignalP"/>
    </source>
</evidence>
<evidence type="ECO:0000313" key="4">
    <source>
        <dbReference type="Proteomes" id="UP000629365"/>
    </source>
</evidence>
<feature type="region of interest" description="Disordered" evidence="1">
    <location>
        <begin position="30"/>
        <end position="52"/>
    </location>
</feature>
<gene>
    <name evidence="3" type="ORF">GCM10007269_04960</name>
</gene>
<accession>A0ABQ1RDX9</accession>